<dbReference type="RefSeq" id="WP_098196125.1">
    <property type="nucleotide sequence ID" value="NZ_CP023777.1"/>
</dbReference>
<dbReference type="SUPFAM" id="SSF52402">
    <property type="entry name" value="Adenine nucleotide alpha hydrolases-like"/>
    <property type="match status" value="1"/>
</dbReference>
<dbReference type="Gene3D" id="3.90.1490.10">
    <property type="entry name" value="putative n-type atp pyrophosphatase, domain 2"/>
    <property type="match status" value="1"/>
</dbReference>
<dbReference type="AlphaFoldDB" id="A0A291R0N8"/>
<dbReference type="GO" id="GO:0005524">
    <property type="term" value="F:ATP binding"/>
    <property type="evidence" value="ECO:0007669"/>
    <property type="project" value="UniProtKB-KW"/>
</dbReference>
<evidence type="ECO:0000313" key="3">
    <source>
        <dbReference type="Proteomes" id="UP000220133"/>
    </source>
</evidence>
<dbReference type="PIRSF" id="PIRSF039123">
    <property type="entry name" value="Diphthamide_synthase"/>
    <property type="match status" value="1"/>
</dbReference>
<keyword evidence="3" id="KW-1185">Reference proteome</keyword>
<dbReference type="OrthoDB" id="3572539at2"/>
<dbReference type="InterPro" id="IPR030662">
    <property type="entry name" value="DPH6/MJ0570"/>
</dbReference>
<keyword evidence="2" id="KW-0067">ATP-binding</keyword>
<protein>
    <submittedName>
        <fullName evidence="2">ATP-binding protein</fullName>
    </submittedName>
</protein>
<evidence type="ECO:0000313" key="2">
    <source>
        <dbReference type="EMBL" id="ATL49758.1"/>
    </source>
</evidence>
<gene>
    <name evidence="2" type="ORF">COR50_06950</name>
</gene>
<dbReference type="EMBL" id="CP023777">
    <property type="protein sequence ID" value="ATL49758.1"/>
    <property type="molecule type" value="Genomic_DNA"/>
</dbReference>
<dbReference type="InterPro" id="IPR014729">
    <property type="entry name" value="Rossmann-like_a/b/a_fold"/>
</dbReference>
<dbReference type="NCBIfam" id="TIGR00290">
    <property type="entry name" value="MJ0570_dom"/>
    <property type="match status" value="1"/>
</dbReference>
<dbReference type="Gene3D" id="3.40.50.620">
    <property type="entry name" value="HUPs"/>
    <property type="match status" value="1"/>
</dbReference>
<dbReference type="KEGG" id="cbae:COR50_06950"/>
<evidence type="ECO:0000259" key="1">
    <source>
        <dbReference type="Pfam" id="PF01902"/>
    </source>
</evidence>
<accession>A0A291R0N8</accession>
<feature type="domain" description="Diphthamide synthase" evidence="1">
    <location>
        <begin position="3"/>
        <end position="199"/>
    </location>
</feature>
<dbReference type="Proteomes" id="UP000220133">
    <property type="component" value="Chromosome"/>
</dbReference>
<dbReference type="CDD" id="cd01994">
    <property type="entry name" value="AANH_PF0828-like"/>
    <property type="match status" value="1"/>
</dbReference>
<sequence length="244" mass="27481">MKKAYLNWSGGKDASMALWKCQNSGEWEICSLLTTLSSDYQRVSMHGVREQLLDQQAASTGIPLVKAFLGASASMEAYNSLMEHHLTRFKEAGIESAIFGDIFLEDLRLYRETQLSKVGIEGIFPLWKQESQHLMLDFIKAGFKAVAVCVNAKYLDASFAGREIDENWLADLPGGVDPCGENGEFHTFVYDGPIFKQPILFKPGKVVERFYVPTAKDQSNCYDATRDNATNWDTAFYYKDLLAR</sequence>
<keyword evidence="2" id="KW-0547">Nucleotide-binding</keyword>
<reference evidence="2 3" key="1">
    <citation type="submission" date="2017-10" db="EMBL/GenBank/DDBJ databases">
        <title>Paenichitinophaga pekingensis gen. nov., sp. nov., isolated from activated sludge.</title>
        <authorList>
            <person name="Jin D."/>
            <person name="Kong X."/>
            <person name="Deng Y."/>
            <person name="Bai Z."/>
        </authorList>
    </citation>
    <scope>NUCLEOTIDE SEQUENCE [LARGE SCALE GENOMIC DNA]</scope>
    <source>
        <strain evidence="2 3">13</strain>
    </source>
</reference>
<name>A0A291R0N8_9BACT</name>
<dbReference type="InterPro" id="IPR002761">
    <property type="entry name" value="Diphthami_syn_dom"/>
</dbReference>
<proteinExistence type="predicted"/>
<organism evidence="2 3">
    <name type="scientific">Chitinophaga caeni</name>
    <dbReference type="NCBI Taxonomy" id="2029983"/>
    <lineage>
        <taxon>Bacteria</taxon>
        <taxon>Pseudomonadati</taxon>
        <taxon>Bacteroidota</taxon>
        <taxon>Chitinophagia</taxon>
        <taxon>Chitinophagales</taxon>
        <taxon>Chitinophagaceae</taxon>
        <taxon>Chitinophaga</taxon>
    </lineage>
</organism>
<dbReference type="Pfam" id="PF01902">
    <property type="entry name" value="Diphthami_syn_2"/>
    <property type="match status" value="1"/>
</dbReference>